<dbReference type="EMBL" id="UZAG01023680">
    <property type="protein sequence ID" value="VDO57371.1"/>
    <property type="molecule type" value="Genomic_DNA"/>
</dbReference>
<evidence type="ECO:0000313" key="2">
    <source>
        <dbReference type="EMBL" id="VDO57371.1"/>
    </source>
</evidence>
<gene>
    <name evidence="2" type="ORF">BTMF_LOCUS16092</name>
</gene>
<organism evidence="4">
    <name type="scientific">Brugia timori</name>
    <dbReference type="NCBI Taxonomy" id="42155"/>
    <lineage>
        <taxon>Eukaryota</taxon>
        <taxon>Metazoa</taxon>
        <taxon>Ecdysozoa</taxon>
        <taxon>Nematoda</taxon>
        <taxon>Chromadorea</taxon>
        <taxon>Rhabditida</taxon>
        <taxon>Spirurina</taxon>
        <taxon>Spiruromorpha</taxon>
        <taxon>Filarioidea</taxon>
        <taxon>Onchocercidae</taxon>
        <taxon>Brugia</taxon>
    </lineage>
</organism>
<dbReference type="Proteomes" id="UP000280834">
    <property type="component" value="Unassembled WGS sequence"/>
</dbReference>
<evidence type="ECO:0000313" key="3">
    <source>
        <dbReference type="Proteomes" id="UP000280834"/>
    </source>
</evidence>
<proteinExistence type="predicted"/>
<evidence type="ECO:0000313" key="4">
    <source>
        <dbReference type="WBParaSite" id="BTMF_0001813001-mRNA-1"/>
    </source>
</evidence>
<feature type="region of interest" description="Disordered" evidence="1">
    <location>
        <begin position="31"/>
        <end position="65"/>
    </location>
</feature>
<reference evidence="4" key="1">
    <citation type="submission" date="2017-02" db="UniProtKB">
        <authorList>
            <consortium name="WormBaseParasite"/>
        </authorList>
    </citation>
    <scope>IDENTIFICATION</scope>
</reference>
<name>A0A0R3RDK6_9BILA</name>
<reference evidence="2 3" key="2">
    <citation type="submission" date="2018-11" db="EMBL/GenBank/DDBJ databases">
        <authorList>
            <consortium name="Pathogen Informatics"/>
        </authorList>
    </citation>
    <scope>NUCLEOTIDE SEQUENCE [LARGE SCALE GENOMIC DNA]</scope>
</reference>
<dbReference type="STRING" id="42155.A0A0R3RDK6"/>
<dbReference type="AlphaFoldDB" id="A0A0R3RDK6"/>
<evidence type="ECO:0000256" key="1">
    <source>
        <dbReference type="SAM" id="MobiDB-lite"/>
    </source>
</evidence>
<protein>
    <submittedName>
        <fullName evidence="4">Homeobox protein 2-like</fullName>
    </submittedName>
</protein>
<dbReference type="WBParaSite" id="BTMF_0001813001-mRNA-1">
    <property type="protein sequence ID" value="BTMF_0001813001-mRNA-1"/>
    <property type="gene ID" value="BTMF_0001813001"/>
</dbReference>
<keyword evidence="3" id="KW-1185">Reference proteome</keyword>
<accession>A0A0R3RDK6</accession>
<sequence>MQSTVSDPTAALLAFSQSFKKVRRAETFKQQNINHRSLYHNDNSNSNDNDNDNDNNEYTKIRSTSLPNPNDLYLVVRDNDKRLMKKKTSTMDKMEIYQNYHQKYRFNSLIPITTTFPSSSIISTNNYHIARNNCNFDNYLQTNGSIAITDNCKQTNDSTTKLLKSTLMFITKLNLCDTMKQFRKVS</sequence>